<evidence type="ECO:0000313" key="9">
    <source>
        <dbReference type="Proteomes" id="UP000824469"/>
    </source>
</evidence>
<proteinExistence type="inferred from homology"/>
<evidence type="ECO:0000256" key="2">
    <source>
        <dbReference type="ARBA" id="ARBA00022729"/>
    </source>
</evidence>
<keyword evidence="4" id="KW-0442">Lipid degradation</keyword>
<feature type="non-terminal residue" evidence="8">
    <location>
        <position position="1"/>
    </location>
</feature>
<dbReference type="GO" id="GO:0016787">
    <property type="term" value="F:hydrolase activity"/>
    <property type="evidence" value="ECO:0007669"/>
    <property type="project" value="UniProtKB-KW"/>
</dbReference>
<dbReference type="OMA" id="WRMYNEI"/>
<dbReference type="Gene3D" id="3.40.50.1820">
    <property type="entry name" value="alpha/beta hydrolase"/>
    <property type="match status" value="1"/>
</dbReference>
<dbReference type="InterPro" id="IPR029058">
    <property type="entry name" value="AB_hydrolase_fold"/>
</dbReference>
<gene>
    <name evidence="8" type="ORF">KI387_025687</name>
</gene>
<evidence type="ECO:0000256" key="3">
    <source>
        <dbReference type="ARBA" id="ARBA00022801"/>
    </source>
</evidence>
<keyword evidence="5" id="KW-0443">Lipid metabolism</keyword>
<dbReference type="SUPFAM" id="SSF53474">
    <property type="entry name" value="alpha/beta-Hydrolases"/>
    <property type="match status" value="1"/>
</dbReference>
<evidence type="ECO:0000256" key="6">
    <source>
        <dbReference type="ARBA" id="ARBA00023180"/>
    </source>
</evidence>
<accession>A0AA38FTN9</accession>
<comment type="caution">
    <text evidence="8">The sequence shown here is derived from an EMBL/GenBank/DDBJ whole genome shotgun (WGS) entry which is preliminary data.</text>
</comment>
<feature type="domain" description="Partial AB-hydrolase lipase" evidence="7">
    <location>
        <begin position="1"/>
        <end position="48"/>
    </location>
</feature>
<dbReference type="Proteomes" id="UP000824469">
    <property type="component" value="Unassembled WGS sequence"/>
</dbReference>
<dbReference type="GO" id="GO:0016042">
    <property type="term" value="P:lipid catabolic process"/>
    <property type="evidence" value="ECO:0007669"/>
    <property type="project" value="UniProtKB-KW"/>
</dbReference>
<reference evidence="8 9" key="1">
    <citation type="journal article" date="2021" name="Nat. Plants">
        <title>The Taxus genome provides insights into paclitaxel biosynthesis.</title>
        <authorList>
            <person name="Xiong X."/>
            <person name="Gou J."/>
            <person name="Liao Q."/>
            <person name="Li Y."/>
            <person name="Zhou Q."/>
            <person name="Bi G."/>
            <person name="Li C."/>
            <person name="Du R."/>
            <person name="Wang X."/>
            <person name="Sun T."/>
            <person name="Guo L."/>
            <person name="Liang H."/>
            <person name="Lu P."/>
            <person name="Wu Y."/>
            <person name="Zhang Z."/>
            <person name="Ro D.K."/>
            <person name="Shang Y."/>
            <person name="Huang S."/>
            <person name="Yan J."/>
        </authorList>
    </citation>
    <scope>NUCLEOTIDE SEQUENCE [LARGE SCALE GENOMIC DNA]</scope>
    <source>
        <strain evidence="8">Ta-2019</strain>
    </source>
</reference>
<evidence type="ECO:0000256" key="4">
    <source>
        <dbReference type="ARBA" id="ARBA00022963"/>
    </source>
</evidence>
<keyword evidence="6" id="KW-0325">Glycoprotein</keyword>
<feature type="non-terminal residue" evidence="8">
    <location>
        <position position="305"/>
    </location>
</feature>
<keyword evidence="9" id="KW-1185">Reference proteome</keyword>
<dbReference type="Pfam" id="PF04083">
    <property type="entry name" value="Abhydro_lipase"/>
    <property type="match status" value="1"/>
</dbReference>
<keyword evidence="2" id="KW-0732">Signal</keyword>
<sequence>VVTEDGFVLGIQHIPYGIHDRGILTVESRPPVFLQHGLFQGGDTWFQNSREQSLGFILADSGFDVWVGNVRGTRWSHGHVSFWEHSKDFWNWSWEELAGYDLPAMIEFVYSVTGSKVYYVGHSQGTIMGLAAFTQPEVVNMIAAAALLSPISYLNHITSSFARTAVSMHLDKMMISMGMHQINFRSSKVILQLVDYVCASEDANCADLLTSITGPNCCFNNSRVDFYLEYEPHSSSTKNLKHLFQMIRKGTFEKFDYGLWGNIKHYGSFIPIAYDLSRIPKSLPLWMAYGGNDALADLVDVNRTL</sequence>
<protein>
    <recommendedName>
        <fullName evidence="7">Partial AB-hydrolase lipase domain-containing protein</fullName>
    </recommendedName>
</protein>
<evidence type="ECO:0000313" key="8">
    <source>
        <dbReference type="EMBL" id="KAH9310652.1"/>
    </source>
</evidence>
<dbReference type="EMBL" id="JAHRHJ020000006">
    <property type="protein sequence ID" value="KAH9310652.1"/>
    <property type="molecule type" value="Genomic_DNA"/>
</dbReference>
<evidence type="ECO:0000256" key="1">
    <source>
        <dbReference type="ARBA" id="ARBA00010701"/>
    </source>
</evidence>
<dbReference type="InterPro" id="IPR006693">
    <property type="entry name" value="AB_hydrolase_lipase"/>
</dbReference>
<dbReference type="PANTHER" id="PTHR11005">
    <property type="entry name" value="LYSOSOMAL ACID LIPASE-RELATED"/>
    <property type="match status" value="1"/>
</dbReference>
<comment type="similarity">
    <text evidence="1">Belongs to the AB hydrolase superfamily. Lipase family.</text>
</comment>
<dbReference type="FunFam" id="3.40.50.1820:FF:000057">
    <property type="entry name" value="Lipase"/>
    <property type="match status" value="1"/>
</dbReference>
<name>A0AA38FTN9_TAXCH</name>
<keyword evidence="3" id="KW-0378">Hydrolase</keyword>
<evidence type="ECO:0000259" key="7">
    <source>
        <dbReference type="Pfam" id="PF04083"/>
    </source>
</evidence>
<organism evidence="8 9">
    <name type="scientific">Taxus chinensis</name>
    <name type="common">Chinese yew</name>
    <name type="synonym">Taxus wallichiana var. chinensis</name>
    <dbReference type="NCBI Taxonomy" id="29808"/>
    <lineage>
        <taxon>Eukaryota</taxon>
        <taxon>Viridiplantae</taxon>
        <taxon>Streptophyta</taxon>
        <taxon>Embryophyta</taxon>
        <taxon>Tracheophyta</taxon>
        <taxon>Spermatophyta</taxon>
        <taxon>Pinopsida</taxon>
        <taxon>Pinidae</taxon>
        <taxon>Conifers II</taxon>
        <taxon>Cupressales</taxon>
        <taxon>Taxaceae</taxon>
        <taxon>Taxus</taxon>
    </lineage>
</organism>
<evidence type="ECO:0000256" key="5">
    <source>
        <dbReference type="ARBA" id="ARBA00023098"/>
    </source>
</evidence>
<dbReference type="AlphaFoldDB" id="A0AA38FTN9"/>